<dbReference type="InterPro" id="IPR053165">
    <property type="entry name" value="HSI-I_assembly_Hcp1"/>
</dbReference>
<dbReference type="InterPro" id="IPR036624">
    <property type="entry name" value="Hcp1-lik_sf"/>
</dbReference>
<dbReference type="SUPFAM" id="SSF141452">
    <property type="entry name" value="Hcp1-like"/>
    <property type="match status" value="1"/>
</dbReference>
<dbReference type="RefSeq" id="WP_284486748.1">
    <property type="nucleotide sequence ID" value="NZ_JASNJE010000025.1"/>
</dbReference>
<evidence type="ECO:0000313" key="2">
    <source>
        <dbReference type="Proteomes" id="UP001227126"/>
    </source>
</evidence>
<protein>
    <submittedName>
        <fullName evidence="1">Type VI secretion system tube protein Hcp</fullName>
    </submittedName>
</protein>
<dbReference type="PANTHER" id="PTHR36152:SF1">
    <property type="entry name" value="UBIQUITIN-LIKE DOMAIN-CONTAINING PROTEIN"/>
    <property type="match status" value="1"/>
</dbReference>
<sequence>MENAFIMITGASGESLVKLPEKAGEKGKSGWIPLKSVSFNVERTLDMSDLGTTQRGYANANFGKIAVTSELSLASPKLMLSVADGTVRTKTVIHLCRSGSGSTGMEPYLTFTLHHSVIDKYEVSGGEEQIPEENWELAYRQIEVAYLAGDPKTGELGKDGKKSDFAWDIMSNEAGVSKS</sequence>
<organism evidence="1 2">
    <name type="scientific">Sedimentitalea xiamensis</name>
    <dbReference type="NCBI Taxonomy" id="3050037"/>
    <lineage>
        <taxon>Bacteria</taxon>
        <taxon>Pseudomonadati</taxon>
        <taxon>Pseudomonadota</taxon>
        <taxon>Alphaproteobacteria</taxon>
        <taxon>Rhodobacterales</taxon>
        <taxon>Paracoccaceae</taxon>
        <taxon>Sedimentitalea</taxon>
    </lineage>
</organism>
<dbReference type="Pfam" id="PF05638">
    <property type="entry name" value="T6SS_HCP"/>
    <property type="match status" value="1"/>
</dbReference>
<accession>A0ABT7FI92</accession>
<dbReference type="EMBL" id="JASNJE010000025">
    <property type="protein sequence ID" value="MDK3074817.1"/>
    <property type="molecule type" value="Genomic_DNA"/>
</dbReference>
<proteinExistence type="predicted"/>
<dbReference type="PANTHER" id="PTHR36152">
    <property type="entry name" value="CYTOPLASMIC PROTEIN-RELATED"/>
    <property type="match status" value="1"/>
</dbReference>
<comment type="caution">
    <text evidence="1">The sequence shown here is derived from an EMBL/GenBank/DDBJ whole genome shotgun (WGS) entry which is preliminary data.</text>
</comment>
<name>A0ABT7FI92_9RHOB</name>
<evidence type="ECO:0000313" key="1">
    <source>
        <dbReference type="EMBL" id="MDK3074817.1"/>
    </source>
</evidence>
<dbReference type="Gene3D" id="2.30.110.20">
    <property type="entry name" value="Hcp1-like"/>
    <property type="match status" value="1"/>
</dbReference>
<reference evidence="1 2" key="1">
    <citation type="submission" date="2023-05" db="EMBL/GenBank/DDBJ databases">
        <title>Sedimentitalea sp. nov. JM2-8.</title>
        <authorList>
            <person name="Huang J."/>
        </authorList>
    </citation>
    <scope>NUCLEOTIDE SEQUENCE [LARGE SCALE GENOMIC DNA]</scope>
    <source>
        <strain evidence="1 2">JM2-8</strain>
    </source>
</reference>
<dbReference type="InterPro" id="IPR008514">
    <property type="entry name" value="T6SS_Hcp"/>
</dbReference>
<keyword evidence="2" id="KW-1185">Reference proteome</keyword>
<dbReference type="Proteomes" id="UP001227126">
    <property type="component" value="Unassembled WGS sequence"/>
</dbReference>
<gene>
    <name evidence="1" type="ORF">QO034_17150</name>
</gene>